<evidence type="ECO:0000313" key="3">
    <source>
        <dbReference type="Proteomes" id="UP001231189"/>
    </source>
</evidence>
<gene>
    <name evidence="2" type="ORF">QYE76_067893</name>
</gene>
<feature type="compositionally biased region" description="Gly residues" evidence="1">
    <location>
        <begin position="181"/>
        <end position="194"/>
    </location>
</feature>
<reference evidence="2" key="1">
    <citation type="submission" date="2023-07" db="EMBL/GenBank/DDBJ databases">
        <title>A chromosome-level genome assembly of Lolium multiflorum.</title>
        <authorList>
            <person name="Chen Y."/>
            <person name="Copetti D."/>
            <person name="Kolliker R."/>
            <person name="Studer B."/>
        </authorList>
    </citation>
    <scope>NUCLEOTIDE SEQUENCE</scope>
    <source>
        <strain evidence="2">02402/16</strain>
        <tissue evidence="2">Leaf</tissue>
    </source>
</reference>
<feature type="region of interest" description="Disordered" evidence="1">
    <location>
        <begin position="133"/>
        <end position="214"/>
    </location>
</feature>
<name>A0AAD8WBE5_LOLMU</name>
<dbReference type="Proteomes" id="UP001231189">
    <property type="component" value="Unassembled WGS sequence"/>
</dbReference>
<evidence type="ECO:0000256" key="1">
    <source>
        <dbReference type="SAM" id="MobiDB-lite"/>
    </source>
</evidence>
<organism evidence="2 3">
    <name type="scientific">Lolium multiflorum</name>
    <name type="common">Italian ryegrass</name>
    <name type="synonym">Lolium perenne subsp. multiflorum</name>
    <dbReference type="NCBI Taxonomy" id="4521"/>
    <lineage>
        <taxon>Eukaryota</taxon>
        <taxon>Viridiplantae</taxon>
        <taxon>Streptophyta</taxon>
        <taxon>Embryophyta</taxon>
        <taxon>Tracheophyta</taxon>
        <taxon>Spermatophyta</taxon>
        <taxon>Magnoliopsida</taxon>
        <taxon>Liliopsida</taxon>
        <taxon>Poales</taxon>
        <taxon>Poaceae</taxon>
        <taxon>BOP clade</taxon>
        <taxon>Pooideae</taxon>
        <taxon>Poodae</taxon>
        <taxon>Poeae</taxon>
        <taxon>Poeae Chloroplast Group 2 (Poeae type)</taxon>
        <taxon>Loliodinae</taxon>
        <taxon>Loliinae</taxon>
        <taxon>Lolium</taxon>
    </lineage>
</organism>
<dbReference type="PANTHER" id="PTHR47481:SF31">
    <property type="entry name" value="OS01G0873500 PROTEIN"/>
    <property type="match status" value="1"/>
</dbReference>
<dbReference type="EMBL" id="JAUUTY010000004">
    <property type="protein sequence ID" value="KAK1650088.1"/>
    <property type="molecule type" value="Genomic_DNA"/>
</dbReference>
<evidence type="ECO:0000313" key="2">
    <source>
        <dbReference type="EMBL" id="KAK1650088.1"/>
    </source>
</evidence>
<dbReference type="Pfam" id="PF14223">
    <property type="entry name" value="Retrotran_gag_2"/>
    <property type="match status" value="1"/>
</dbReference>
<feature type="compositionally biased region" description="Low complexity" evidence="1">
    <location>
        <begin position="408"/>
        <end position="419"/>
    </location>
</feature>
<feature type="compositionally biased region" description="Gly residues" evidence="1">
    <location>
        <begin position="145"/>
        <end position="160"/>
    </location>
</feature>
<dbReference type="PANTHER" id="PTHR47481">
    <property type="match status" value="1"/>
</dbReference>
<protein>
    <submittedName>
        <fullName evidence="2">Uncharacterized protein</fullName>
    </submittedName>
</protein>
<feature type="region of interest" description="Disordered" evidence="1">
    <location>
        <begin position="357"/>
        <end position="386"/>
    </location>
</feature>
<comment type="caution">
    <text evidence="2">The sequence shown here is derived from an EMBL/GenBank/DDBJ whole genome shotgun (WGS) entry which is preliminary data.</text>
</comment>
<feature type="region of interest" description="Disordered" evidence="1">
    <location>
        <begin position="406"/>
        <end position="426"/>
    </location>
</feature>
<accession>A0AAD8WBE5</accession>
<dbReference type="AlphaFoldDB" id="A0AAD8WBE5"/>
<feature type="compositionally biased region" description="Polar residues" evidence="1">
    <location>
        <begin position="165"/>
        <end position="176"/>
    </location>
</feature>
<proteinExistence type="predicted"/>
<sequence length="516" mass="55721">MSTSTELVQGMALFCSTMHDAWTTLASSFASVSSSRYMQLRRQLSEVKKLDSSATTYFNKVKNMSDTLTSIWQPLRQEEFISYLLAGLDDEYDALVDRIGARTTPIPIRDLFAQLLSTEQRIEARKASLHSGAGNYTANASTYGNRGGGGKPNYRGGGGDYRGDPQNQSRPVYTNKSSPGPTGGYPGNNYGGGSTRPPMPRGGDRDMVNAGRTGGGVNDNRPICQICDKVGHIASRCFKRFKQEYLGVDNDGRHMDRQVDVATTHGGHDGPGNGHTTFYPVDAGWWYMDTGATDYLTNELDKLTVKENYRGTDQVHAANGIGRGACLELLSPGDQADYIDLHGRALSITPLHAGPGALGVSGPDPVPSATSPGEEASPVASPVHHSHLAEDPLSAQLRPIQPRRLDFSSSSVTPTSTSPVAPPPEPTRAITCLQHGIRQAKHRTDGTVAWIAACMAHARCRASSEHADLRDALATPHWRASMEAEYSALILNGTWQLVPPRPAFSDADWACNIDDR</sequence>
<keyword evidence="3" id="KW-1185">Reference proteome</keyword>